<evidence type="ECO:0000313" key="1">
    <source>
        <dbReference type="EMBL" id="MFC5477782.1"/>
    </source>
</evidence>
<comment type="caution">
    <text evidence="1">The sequence shown here is derived from an EMBL/GenBank/DDBJ whole genome shotgun (WGS) entry which is preliminary data.</text>
</comment>
<evidence type="ECO:0000313" key="2">
    <source>
        <dbReference type="Proteomes" id="UP001596101"/>
    </source>
</evidence>
<protein>
    <submittedName>
        <fullName evidence="1">PGDYG domain-containing protein</fullName>
    </submittedName>
</protein>
<accession>A0ABW0MKI7</accession>
<gene>
    <name evidence="1" type="ORF">ACFPQ5_06270</name>
</gene>
<dbReference type="Pfam" id="PF14083">
    <property type="entry name" value="PGDYG"/>
    <property type="match status" value="1"/>
</dbReference>
<dbReference type="Proteomes" id="UP001596101">
    <property type="component" value="Unassembled WGS sequence"/>
</dbReference>
<sequence length="151" mass="16239">MKPLDIAAQPGAFLAVKRSLPVTVEFAEQDGILDTREGAVRYQAGDAILTGVEGERWPVQRERFLASYDPAASLHVGENGSYVKRHKTVLAWRSSTAIEIVLSGQRGILQANAGDVIVDYGGDDLAVVAASIFESTYQRVEALHGPASENT</sequence>
<dbReference type="RefSeq" id="WP_379752434.1">
    <property type="nucleotide sequence ID" value="NZ_JBHSMR010000010.1"/>
</dbReference>
<reference evidence="2" key="1">
    <citation type="journal article" date="2019" name="Int. J. Syst. Evol. Microbiol.">
        <title>The Global Catalogue of Microorganisms (GCM) 10K type strain sequencing project: providing services to taxonomists for standard genome sequencing and annotation.</title>
        <authorList>
            <consortium name="The Broad Institute Genomics Platform"/>
            <consortium name="The Broad Institute Genome Sequencing Center for Infectious Disease"/>
            <person name="Wu L."/>
            <person name="Ma J."/>
        </authorList>
    </citation>
    <scope>NUCLEOTIDE SEQUENCE [LARGE SCALE GENOMIC DNA]</scope>
    <source>
        <strain evidence="2">CCUG 43111</strain>
    </source>
</reference>
<proteinExistence type="predicted"/>
<dbReference type="EMBL" id="JBHSMR010000010">
    <property type="protein sequence ID" value="MFC5477782.1"/>
    <property type="molecule type" value="Genomic_DNA"/>
</dbReference>
<organism evidence="1 2">
    <name type="scientific">Massilia suwonensis</name>
    <dbReference type="NCBI Taxonomy" id="648895"/>
    <lineage>
        <taxon>Bacteria</taxon>
        <taxon>Pseudomonadati</taxon>
        <taxon>Pseudomonadota</taxon>
        <taxon>Betaproteobacteria</taxon>
        <taxon>Burkholderiales</taxon>
        <taxon>Oxalobacteraceae</taxon>
        <taxon>Telluria group</taxon>
        <taxon>Massilia</taxon>
    </lineage>
</organism>
<dbReference type="InterPro" id="IPR025688">
    <property type="entry name" value="PGDYG_prot"/>
</dbReference>
<keyword evidence="2" id="KW-1185">Reference proteome</keyword>
<name>A0ABW0MKI7_9BURK</name>